<reference evidence="5" key="1">
    <citation type="submission" date="2022-06" db="EMBL/GenBank/DDBJ databases">
        <title>Alkalicoccobacillus porphyridii sp. nov., isolated from a marine red alga, Porphyridium purpureum and reclassification of Shouchella plakortidis and Shouchella gibsonii as Alkalicoccobacillus plakortidis comb. nov. and Alkalicoccobacillus gibsonii comb. nov.</title>
        <authorList>
            <person name="Kim K.H."/>
            <person name="Lee J.K."/>
            <person name="Han D.M."/>
            <person name="Baek J.H."/>
            <person name="Jeon C.O."/>
        </authorList>
    </citation>
    <scope>NUCLEOTIDE SEQUENCE</scope>
    <source>
        <strain evidence="5">DSM 19153</strain>
    </source>
</reference>
<dbReference type="InterPro" id="IPR018060">
    <property type="entry name" value="HTH_AraC"/>
</dbReference>
<comment type="caution">
    <text evidence="5">The sequence shown here is derived from an EMBL/GenBank/DDBJ whole genome shotgun (WGS) entry which is preliminary data.</text>
</comment>
<dbReference type="EMBL" id="JAMQJY010000001">
    <property type="protein sequence ID" value="MCM2674466.1"/>
    <property type="molecule type" value="Genomic_DNA"/>
</dbReference>
<keyword evidence="6" id="KW-1185">Reference proteome</keyword>
<organism evidence="5 6">
    <name type="scientific">Alkalicoccobacillus plakortidis</name>
    <dbReference type="NCBI Taxonomy" id="444060"/>
    <lineage>
        <taxon>Bacteria</taxon>
        <taxon>Bacillati</taxon>
        <taxon>Bacillota</taxon>
        <taxon>Bacilli</taxon>
        <taxon>Bacillales</taxon>
        <taxon>Bacillaceae</taxon>
        <taxon>Alkalicoccobacillus</taxon>
    </lineage>
</organism>
<dbReference type="InterPro" id="IPR003313">
    <property type="entry name" value="AraC-bd"/>
</dbReference>
<dbReference type="InterPro" id="IPR009057">
    <property type="entry name" value="Homeodomain-like_sf"/>
</dbReference>
<feature type="domain" description="HTH araC/xylS-type" evidence="4">
    <location>
        <begin position="185"/>
        <end position="283"/>
    </location>
</feature>
<gene>
    <name evidence="5" type="ORF">NDM98_02355</name>
</gene>
<evidence type="ECO:0000313" key="6">
    <source>
        <dbReference type="Proteomes" id="UP001203665"/>
    </source>
</evidence>
<keyword evidence="2" id="KW-0238">DNA-binding</keyword>
<name>A0ABT0XEZ8_9BACI</name>
<dbReference type="PANTHER" id="PTHR43280:SF28">
    <property type="entry name" value="HTH-TYPE TRANSCRIPTIONAL ACTIVATOR RHAS"/>
    <property type="match status" value="1"/>
</dbReference>
<keyword evidence="1" id="KW-0805">Transcription regulation</keyword>
<accession>A0ABT0XEZ8</accession>
<evidence type="ECO:0000313" key="5">
    <source>
        <dbReference type="EMBL" id="MCM2674466.1"/>
    </source>
</evidence>
<dbReference type="SUPFAM" id="SSF46689">
    <property type="entry name" value="Homeodomain-like"/>
    <property type="match status" value="2"/>
</dbReference>
<dbReference type="Gene3D" id="2.60.120.10">
    <property type="entry name" value="Jelly Rolls"/>
    <property type="match status" value="1"/>
</dbReference>
<dbReference type="PANTHER" id="PTHR43280">
    <property type="entry name" value="ARAC-FAMILY TRANSCRIPTIONAL REGULATOR"/>
    <property type="match status" value="1"/>
</dbReference>
<dbReference type="Pfam" id="PF02311">
    <property type="entry name" value="AraC_binding"/>
    <property type="match status" value="1"/>
</dbReference>
<protein>
    <submittedName>
        <fullName evidence="5">AraC family transcriptional regulator</fullName>
    </submittedName>
</protein>
<dbReference type="SUPFAM" id="SSF51215">
    <property type="entry name" value="Regulatory protein AraC"/>
    <property type="match status" value="1"/>
</dbReference>
<evidence type="ECO:0000256" key="2">
    <source>
        <dbReference type="ARBA" id="ARBA00023125"/>
    </source>
</evidence>
<keyword evidence="3" id="KW-0804">Transcription</keyword>
<evidence type="ECO:0000256" key="3">
    <source>
        <dbReference type="ARBA" id="ARBA00023163"/>
    </source>
</evidence>
<dbReference type="PROSITE" id="PS01124">
    <property type="entry name" value="HTH_ARAC_FAMILY_2"/>
    <property type="match status" value="1"/>
</dbReference>
<dbReference type="Proteomes" id="UP001203665">
    <property type="component" value="Unassembled WGS sequence"/>
</dbReference>
<evidence type="ECO:0000259" key="4">
    <source>
        <dbReference type="PROSITE" id="PS01124"/>
    </source>
</evidence>
<sequence length="292" mass="34251">MDPIRKTLSPVGTLPFSLMHNLTKGRKEELPDHSHEWCELIYIHSGKGTFFIDQTFIELEKGDLIIIPPNIIHKSILEDRETLTSSALFFSPTMQTLTTDQRMILFQTSVKAKEARIFRHKCTQNEQQFVEGHFNQIDQERTNKCTNWEETVSLQILMLVIQLKRWMEHSVEEQEIIPTNLTWLKASLDYIELNLHEPIRLDNLAKEANISPVYFSKKFKRTIGMTVSDFLFKKKVLKARELLVQTDESIQSIAEQLGYQTMPHFYRLFKKETGITQLPIEKNIHCERRITC</sequence>
<dbReference type="SMART" id="SM00342">
    <property type="entry name" value="HTH_ARAC"/>
    <property type="match status" value="1"/>
</dbReference>
<dbReference type="Pfam" id="PF12833">
    <property type="entry name" value="HTH_18"/>
    <property type="match status" value="1"/>
</dbReference>
<dbReference type="InterPro" id="IPR014710">
    <property type="entry name" value="RmlC-like_jellyroll"/>
</dbReference>
<dbReference type="RefSeq" id="WP_251604249.1">
    <property type="nucleotide sequence ID" value="NZ_JAMQJY010000001.1"/>
</dbReference>
<dbReference type="Gene3D" id="1.10.10.60">
    <property type="entry name" value="Homeodomain-like"/>
    <property type="match status" value="2"/>
</dbReference>
<proteinExistence type="predicted"/>
<evidence type="ECO:0000256" key="1">
    <source>
        <dbReference type="ARBA" id="ARBA00023015"/>
    </source>
</evidence>
<dbReference type="InterPro" id="IPR037923">
    <property type="entry name" value="HTH-like"/>
</dbReference>